<feature type="domain" description="Serpin" evidence="3">
    <location>
        <begin position="31"/>
        <end position="329"/>
    </location>
</feature>
<proteinExistence type="inferred from homology"/>
<dbReference type="SUPFAM" id="SSF56574">
    <property type="entry name" value="Serpins"/>
    <property type="match status" value="1"/>
</dbReference>
<reference evidence="4" key="1">
    <citation type="submission" date="2015-06" db="UniProtKB">
        <authorList>
            <consortium name="EnsemblPlants"/>
        </authorList>
    </citation>
    <scope>IDENTIFICATION</scope>
</reference>
<dbReference type="EnsemblPlants" id="EMT00816">
    <property type="protein sequence ID" value="EMT00816"/>
    <property type="gene ID" value="F775_10771"/>
</dbReference>
<sequence length="332" mass="37251">MAFSRSKALWDGLSLEQKEGDGRHCCRLADRRVTASDTSPMSICSAEPKQPLCICHVQDSTNNEQYNDTRSQWVRQGNDGGDERQFVGIKLSRANAARSWLSRPEEAKEQINAWVAALTNDLIPTLIGRDALSHLTDLVLANAIYFKAKWNKPFDEERHLFHRLDSTAIDTPFMRGFGRQRIARHNGFKISCDPDFWRKHLPRSDVEVDDFRLPTFKVSFDMTMNDILRDMGLKEALQTGKADLSDVAEDGTGGRRRLALQEVIHRAVIEVNEEGTEAAAATVMITCSTTSTLPPMSRRVAFVADHPFAFFVIEEVSGAIMFAGHVVDPTIN</sequence>
<dbReference type="PANTHER" id="PTHR11461:SF316">
    <property type="entry name" value="SERPIN DOMAIN-CONTAINING PROTEIN"/>
    <property type="match status" value="1"/>
</dbReference>
<name>R7W366_AEGTA</name>
<dbReference type="GO" id="GO:0004867">
    <property type="term" value="F:serine-type endopeptidase inhibitor activity"/>
    <property type="evidence" value="ECO:0007669"/>
    <property type="project" value="InterPro"/>
</dbReference>
<dbReference type="PANTHER" id="PTHR11461">
    <property type="entry name" value="SERINE PROTEASE INHIBITOR, SERPIN"/>
    <property type="match status" value="1"/>
</dbReference>
<dbReference type="Gene3D" id="2.30.39.10">
    <property type="entry name" value="Alpha-1-antitrypsin, domain 1"/>
    <property type="match status" value="2"/>
</dbReference>
<evidence type="ECO:0000259" key="3">
    <source>
        <dbReference type="SMART" id="SM00093"/>
    </source>
</evidence>
<dbReference type="AlphaFoldDB" id="R7W366"/>
<organism evidence="4">
    <name type="scientific">Aegilops tauschii</name>
    <name type="common">Tausch's goatgrass</name>
    <name type="synonym">Aegilops squarrosa</name>
    <dbReference type="NCBI Taxonomy" id="37682"/>
    <lineage>
        <taxon>Eukaryota</taxon>
        <taxon>Viridiplantae</taxon>
        <taxon>Streptophyta</taxon>
        <taxon>Embryophyta</taxon>
        <taxon>Tracheophyta</taxon>
        <taxon>Spermatophyta</taxon>
        <taxon>Magnoliopsida</taxon>
        <taxon>Liliopsida</taxon>
        <taxon>Poales</taxon>
        <taxon>Poaceae</taxon>
        <taxon>BOP clade</taxon>
        <taxon>Pooideae</taxon>
        <taxon>Triticodae</taxon>
        <taxon>Triticeae</taxon>
        <taxon>Triticinae</taxon>
        <taxon>Aegilops</taxon>
    </lineage>
</organism>
<accession>R7W366</accession>
<dbReference type="GO" id="GO:0005615">
    <property type="term" value="C:extracellular space"/>
    <property type="evidence" value="ECO:0007669"/>
    <property type="project" value="InterPro"/>
</dbReference>
<dbReference type="InterPro" id="IPR000215">
    <property type="entry name" value="Serpin_fam"/>
</dbReference>
<dbReference type="InterPro" id="IPR042178">
    <property type="entry name" value="Serpin_sf_1"/>
</dbReference>
<dbReference type="InterPro" id="IPR023796">
    <property type="entry name" value="Serpin_dom"/>
</dbReference>
<comment type="similarity">
    <text evidence="1 2">Belongs to the serpin family.</text>
</comment>
<protein>
    <submittedName>
        <fullName evidence="4">Serpin-Z6B</fullName>
    </submittedName>
</protein>
<dbReference type="InterPro" id="IPR042185">
    <property type="entry name" value="Serpin_sf_2"/>
</dbReference>
<evidence type="ECO:0000256" key="2">
    <source>
        <dbReference type="RuleBase" id="RU000411"/>
    </source>
</evidence>
<dbReference type="SMART" id="SM00093">
    <property type="entry name" value="SERPIN"/>
    <property type="match status" value="1"/>
</dbReference>
<evidence type="ECO:0000256" key="1">
    <source>
        <dbReference type="ARBA" id="ARBA00009500"/>
    </source>
</evidence>
<evidence type="ECO:0000313" key="4">
    <source>
        <dbReference type="EnsemblPlants" id="EMT00816"/>
    </source>
</evidence>
<dbReference type="Gene3D" id="3.30.497.10">
    <property type="entry name" value="Antithrombin, subunit I, domain 2"/>
    <property type="match status" value="2"/>
</dbReference>
<dbReference type="Pfam" id="PF00079">
    <property type="entry name" value="Serpin"/>
    <property type="match status" value="2"/>
</dbReference>
<dbReference type="InterPro" id="IPR036186">
    <property type="entry name" value="Serpin_sf"/>
</dbReference>